<protein>
    <submittedName>
        <fullName evidence="3">LysM peptidoglycan-binding domain-containing protein</fullName>
    </submittedName>
</protein>
<accession>A0A6M5YGH4</accession>
<dbReference type="PANTHER" id="PTHR33734">
    <property type="entry name" value="LYSM DOMAIN-CONTAINING GPI-ANCHORED PROTEIN 2"/>
    <property type="match status" value="1"/>
</dbReference>
<sequence length="642" mass="73185">MVLVVCFFLSSNWAVRAQSVPEVPFDLNFAGVTVHVNEPGRRQIQQEVARLYENRTDLYRQIDALRQLTPLLEPLLTSEHLHSDFRYAILPAAETDSTAYWGLTAEQGANLGLRMTSTVDERLHPILATEVVTSRLSQLYEGYGNAVRALLEYLQSSAPANLRPDKADPMYLMLDPQSPPLIWKILARKIVFEREEPAYRSATPYVLYEYQNGVGQLLRTIARQLAVDEERFQPFNAWLKGSRVPTDKEYSVLVRVTPDEYPVVKKAAEGILKARASHRLDIGFPMLVKLPSSAVKTRFPAVFYNINERLGVQAQPCDNLITLAYYGKLTIDAFLNYNELTDQDVIQPGQIYYLEIKARRAKVPFHVVQKNQTLREIANIYGVRLRSLLRFNRIAPTQRVQTGRIIWMREKRPLNRPVEYQQLPVREAEPIEEDTVTTVARTEPPAAPADSLIRQQDNRLAEPSLPQSATNTVADPDLTGRASEPVSELPDSSWNEPKENLRLHIVKPGQTYYAIARLYGVTVRQLYIWNNLSERIPLEIGQELIIDLSEKPASLPRIVKPSSSITKAKKVIRKPRPASAKPVDTFVINPSEKLIFHIVKPGQTVYRIALINKVSVDDLMRWNNLKDYTIEVGQRLVIRKRK</sequence>
<dbReference type="CDD" id="cd00118">
    <property type="entry name" value="LysM"/>
    <property type="match status" value="3"/>
</dbReference>
<feature type="domain" description="LysM" evidence="2">
    <location>
        <begin position="502"/>
        <end position="546"/>
    </location>
</feature>
<dbReference type="Proteomes" id="UP000502756">
    <property type="component" value="Chromosome"/>
</dbReference>
<dbReference type="InterPro" id="IPR036779">
    <property type="entry name" value="LysM_dom_sf"/>
</dbReference>
<dbReference type="Gene3D" id="3.10.350.10">
    <property type="entry name" value="LysM domain"/>
    <property type="match status" value="3"/>
</dbReference>
<name>A0A6M5YGH4_9BACT</name>
<evidence type="ECO:0000256" key="1">
    <source>
        <dbReference type="SAM" id="MobiDB-lite"/>
    </source>
</evidence>
<organism evidence="3 4">
    <name type="scientific">Spirosoma taeanense</name>
    <dbReference type="NCBI Taxonomy" id="2735870"/>
    <lineage>
        <taxon>Bacteria</taxon>
        <taxon>Pseudomonadati</taxon>
        <taxon>Bacteroidota</taxon>
        <taxon>Cytophagia</taxon>
        <taxon>Cytophagales</taxon>
        <taxon>Cytophagaceae</taxon>
        <taxon>Spirosoma</taxon>
    </lineage>
</organism>
<gene>
    <name evidence="3" type="ORF">HNV11_21070</name>
</gene>
<evidence type="ECO:0000259" key="2">
    <source>
        <dbReference type="PROSITE" id="PS51782"/>
    </source>
</evidence>
<dbReference type="KEGG" id="stae:HNV11_21070"/>
<dbReference type="PANTHER" id="PTHR33734:SF22">
    <property type="entry name" value="MEMBRANE-BOUND LYTIC MUREIN TRANSGLYCOSYLASE D"/>
    <property type="match status" value="1"/>
</dbReference>
<dbReference type="SUPFAM" id="SSF54106">
    <property type="entry name" value="LysM domain"/>
    <property type="match status" value="3"/>
</dbReference>
<dbReference type="Pfam" id="PF01476">
    <property type="entry name" value="LysM"/>
    <property type="match status" value="4"/>
</dbReference>
<feature type="region of interest" description="Disordered" evidence="1">
    <location>
        <begin position="429"/>
        <end position="495"/>
    </location>
</feature>
<dbReference type="SMART" id="SM00257">
    <property type="entry name" value="LysM"/>
    <property type="match status" value="3"/>
</dbReference>
<proteinExistence type="predicted"/>
<dbReference type="GO" id="GO:0008932">
    <property type="term" value="F:lytic endotransglycosylase activity"/>
    <property type="evidence" value="ECO:0007669"/>
    <property type="project" value="TreeGrafter"/>
</dbReference>
<dbReference type="EMBL" id="CP053435">
    <property type="protein sequence ID" value="QJW92440.1"/>
    <property type="molecule type" value="Genomic_DNA"/>
</dbReference>
<feature type="domain" description="LysM" evidence="2">
    <location>
        <begin position="595"/>
        <end position="638"/>
    </location>
</feature>
<evidence type="ECO:0000313" key="4">
    <source>
        <dbReference type="Proteomes" id="UP000502756"/>
    </source>
</evidence>
<feature type="domain" description="LysM" evidence="2">
    <location>
        <begin position="364"/>
        <end position="408"/>
    </location>
</feature>
<dbReference type="InterPro" id="IPR018392">
    <property type="entry name" value="LysM"/>
</dbReference>
<evidence type="ECO:0000313" key="3">
    <source>
        <dbReference type="EMBL" id="QJW92440.1"/>
    </source>
</evidence>
<dbReference type="AlphaFoldDB" id="A0A6M5YGH4"/>
<dbReference type="PROSITE" id="PS51782">
    <property type="entry name" value="LYSM"/>
    <property type="match status" value="3"/>
</dbReference>
<keyword evidence="4" id="KW-1185">Reference proteome</keyword>
<reference evidence="3 4" key="1">
    <citation type="submission" date="2020-05" db="EMBL/GenBank/DDBJ databases">
        <title>Genome sequencing of Spirosoma sp. TS118.</title>
        <authorList>
            <person name="Lee J.-H."/>
            <person name="Jeong S."/>
            <person name="Zhao L."/>
            <person name="Jung J.-H."/>
            <person name="Kim M.-K."/>
            <person name="Lim S."/>
        </authorList>
    </citation>
    <scope>NUCLEOTIDE SEQUENCE [LARGE SCALE GENOMIC DNA]</scope>
    <source>
        <strain evidence="3 4">TS118</strain>
    </source>
</reference>